<sequence>MRFVFASDSLKGTISSARAAAILAEEATRVFPGVSCTRLAVADGGEGTVDAVVASLGGSRIDATVEDPLGRPVEAMYGMLPGNRAIIEMAAASGLPLLTHAERNPMLTSTFGTGQLVLHALRNGATEVTLAIGGSATNDGGMGAMRALGVRFLDAAGGELDGTGADLARVASIDATGLDPLVSHARFRLLCDVDNPLLGPCGATRVFAPQKGASPQQIEELEEGMASYANVLERTLGSSADQPGDGAAGGLGAAVRLFLGATSVSGIDWVLDVVGLDQALLGADLCITGEGHADEQSLHGKVVSGVAARCKQAGVPCVAIVGGMDPSALDLSNLGVDALVPTVIDCSDVTDALLHAERNYHLAAARVFSLLKLGRGLPIT</sequence>
<dbReference type="NCBIfam" id="TIGR00045">
    <property type="entry name" value="glycerate kinase"/>
    <property type="match status" value="1"/>
</dbReference>
<dbReference type="InterPro" id="IPR018197">
    <property type="entry name" value="Glycerate_kinase_RE-like"/>
</dbReference>
<dbReference type="Pfam" id="PF02595">
    <property type="entry name" value="Gly_kinase"/>
    <property type="match status" value="1"/>
</dbReference>
<keyword evidence="3 4" id="KW-0418">Kinase</keyword>
<evidence type="ECO:0000313" key="6">
    <source>
        <dbReference type="Proteomes" id="UP000054078"/>
    </source>
</evidence>
<name>A0A100YXN0_TRASO</name>
<dbReference type="STRING" id="1299998.AUL39_04420"/>
<proteinExistence type="inferred from homology"/>
<gene>
    <name evidence="5" type="ORF">AUL39_04420</name>
</gene>
<comment type="similarity">
    <text evidence="1 4">Belongs to the glycerate kinase type-1 family.</text>
</comment>
<dbReference type="EMBL" id="LOJF01000001">
    <property type="protein sequence ID" value="KUH59550.1"/>
    <property type="molecule type" value="Genomic_DNA"/>
</dbReference>
<dbReference type="Gene3D" id="3.90.1510.10">
    <property type="entry name" value="Glycerate kinase, domain 2"/>
    <property type="match status" value="1"/>
</dbReference>
<dbReference type="PANTHER" id="PTHR21599">
    <property type="entry name" value="GLYCERATE KINASE"/>
    <property type="match status" value="1"/>
</dbReference>
<dbReference type="AlphaFoldDB" id="A0A100YXN0"/>
<evidence type="ECO:0000256" key="3">
    <source>
        <dbReference type="ARBA" id="ARBA00022777"/>
    </source>
</evidence>
<dbReference type="PANTHER" id="PTHR21599:SF0">
    <property type="entry name" value="GLYCERATE KINASE"/>
    <property type="match status" value="1"/>
</dbReference>
<dbReference type="SUPFAM" id="SSF110738">
    <property type="entry name" value="Glycerate kinase I"/>
    <property type="match status" value="1"/>
</dbReference>
<protein>
    <submittedName>
        <fullName evidence="5">Glycerate kinase</fullName>
    </submittedName>
</protein>
<comment type="caution">
    <text evidence="5">The sequence shown here is derived from an EMBL/GenBank/DDBJ whole genome shotgun (WGS) entry which is preliminary data.</text>
</comment>
<dbReference type="Proteomes" id="UP000054078">
    <property type="component" value="Unassembled WGS sequence"/>
</dbReference>
<keyword evidence="6" id="KW-1185">Reference proteome</keyword>
<dbReference type="GO" id="GO:0031388">
    <property type="term" value="P:organic acid phosphorylation"/>
    <property type="evidence" value="ECO:0007669"/>
    <property type="project" value="UniProtKB-UniRule"/>
</dbReference>
<evidence type="ECO:0000313" key="5">
    <source>
        <dbReference type="EMBL" id="KUH59550.1"/>
    </source>
</evidence>
<dbReference type="InterPro" id="IPR004381">
    <property type="entry name" value="Glycerate_kinase"/>
</dbReference>
<dbReference type="InterPro" id="IPR036129">
    <property type="entry name" value="Glycerate_kinase_sf"/>
</dbReference>
<dbReference type="InterPro" id="IPR018193">
    <property type="entry name" value="Glyc_kinase_flavodox-like_fold"/>
</dbReference>
<dbReference type="RefSeq" id="WP_059053967.1">
    <property type="nucleotide sequence ID" value="NZ_LOJF01000001.1"/>
</dbReference>
<evidence type="ECO:0000256" key="4">
    <source>
        <dbReference type="PIRNR" id="PIRNR006078"/>
    </source>
</evidence>
<dbReference type="GO" id="GO:0008887">
    <property type="term" value="F:glycerate kinase activity"/>
    <property type="evidence" value="ECO:0007669"/>
    <property type="project" value="UniProtKB-UniRule"/>
</dbReference>
<accession>A0A100YXN0</accession>
<organism evidence="5 6">
    <name type="scientific">Tractidigestivibacter scatoligenes</name>
    <name type="common">Olsenella scatoligenes</name>
    <dbReference type="NCBI Taxonomy" id="1299998"/>
    <lineage>
        <taxon>Bacteria</taxon>
        <taxon>Bacillati</taxon>
        <taxon>Actinomycetota</taxon>
        <taxon>Coriobacteriia</taxon>
        <taxon>Coriobacteriales</taxon>
        <taxon>Atopobiaceae</taxon>
        <taxon>Tractidigestivibacter</taxon>
    </lineage>
</organism>
<reference evidence="5 6" key="1">
    <citation type="submission" date="2015-12" db="EMBL/GenBank/DDBJ databases">
        <title>Draft Genome Sequence of Olsenella scatoligenes SK9K4T; a Producer of 3-Methylindole- (skatole) and 4-Methylphenol- (p-cresol) Isolated from Pig Feces.</title>
        <authorList>
            <person name="Li X."/>
            <person name="Borg B."/>
            <person name="Canibe N."/>
        </authorList>
    </citation>
    <scope>NUCLEOTIDE SEQUENCE [LARGE SCALE GENOMIC DNA]</scope>
    <source>
        <strain evidence="5 6">SK9K4</strain>
    </source>
</reference>
<keyword evidence="2 4" id="KW-0808">Transferase</keyword>
<evidence type="ECO:0000256" key="1">
    <source>
        <dbReference type="ARBA" id="ARBA00006284"/>
    </source>
</evidence>
<dbReference type="Gene3D" id="3.40.50.10350">
    <property type="entry name" value="Glycerate kinase, domain 1"/>
    <property type="match status" value="1"/>
</dbReference>
<evidence type="ECO:0000256" key="2">
    <source>
        <dbReference type="ARBA" id="ARBA00022679"/>
    </source>
</evidence>
<dbReference type="PIRSF" id="PIRSF006078">
    <property type="entry name" value="GlxK"/>
    <property type="match status" value="1"/>
</dbReference>
<dbReference type="OrthoDB" id="9774290at2"/>